<dbReference type="AlphaFoldDB" id="A0A9Q3FSQ3"/>
<dbReference type="Proteomes" id="UP000765509">
    <property type="component" value="Unassembled WGS sequence"/>
</dbReference>
<comment type="caution">
    <text evidence="1">The sequence shown here is derived from an EMBL/GenBank/DDBJ whole genome shotgun (WGS) entry which is preliminary data.</text>
</comment>
<protein>
    <submittedName>
        <fullName evidence="1">Uncharacterized protein</fullName>
    </submittedName>
</protein>
<evidence type="ECO:0000313" key="2">
    <source>
        <dbReference type="Proteomes" id="UP000765509"/>
    </source>
</evidence>
<gene>
    <name evidence="1" type="ORF">O181_082496</name>
</gene>
<organism evidence="1 2">
    <name type="scientific">Austropuccinia psidii MF-1</name>
    <dbReference type="NCBI Taxonomy" id="1389203"/>
    <lineage>
        <taxon>Eukaryota</taxon>
        <taxon>Fungi</taxon>
        <taxon>Dikarya</taxon>
        <taxon>Basidiomycota</taxon>
        <taxon>Pucciniomycotina</taxon>
        <taxon>Pucciniomycetes</taxon>
        <taxon>Pucciniales</taxon>
        <taxon>Sphaerophragmiaceae</taxon>
        <taxon>Austropuccinia</taxon>
    </lineage>
</organism>
<proteinExistence type="predicted"/>
<keyword evidence="2" id="KW-1185">Reference proteome</keyword>
<evidence type="ECO:0000313" key="1">
    <source>
        <dbReference type="EMBL" id="MBW0542781.1"/>
    </source>
</evidence>
<dbReference type="EMBL" id="AVOT02047479">
    <property type="protein sequence ID" value="MBW0542781.1"/>
    <property type="molecule type" value="Genomic_DNA"/>
</dbReference>
<sequence length="137" mass="15951">MSFSSDNAQHPLIIESWAHFSIVAKDYLYNHFPNLENKLFPTKEKKFKSASGKMASIGPIIKEIIIPHRKGNIRLNPEFFVCEDVHIQRFLLGTGYQRMYGIDIYNIKDKKNSIGTKKENKFSHDIYQIPTHDPLEQ</sequence>
<name>A0A9Q3FSQ3_9BASI</name>
<accession>A0A9Q3FSQ3</accession>
<reference evidence="1" key="1">
    <citation type="submission" date="2021-03" db="EMBL/GenBank/DDBJ databases">
        <title>Draft genome sequence of rust myrtle Austropuccinia psidii MF-1, a brazilian biotype.</title>
        <authorList>
            <person name="Quecine M.C."/>
            <person name="Pachon D.M.R."/>
            <person name="Bonatelli M.L."/>
            <person name="Correr F.H."/>
            <person name="Franceschini L.M."/>
            <person name="Leite T.F."/>
            <person name="Margarido G.R.A."/>
            <person name="Almeida C.A."/>
            <person name="Ferrarezi J.A."/>
            <person name="Labate C.A."/>
        </authorList>
    </citation>
    <scope>NUCLEOTIDE SEQUENCE</scope>
    <source>
        <strain evidence="1">MF-1</strain>
    </source>
</reference>